<comment type="similarity">
    <text evidence="7">Belongs to the NusA family.</text>
</comment>
<feature type="domain" description="Transcription factor NusA N-terminal" evidence="9">
    <location>
        <begin position="6"/>
        <end position="127"/>
    </location>
</feature>
<dbReference type="Pfam" id="PF26594">
    <property type="entry name" value="KH_NusA_2nd"/>
    <property type="match status" value="1"/>
</dbReference>
<evidence type="ECO:0000259" key="9">
    <source>
        <dbReference type="Pfam" id="PF08529"/>
    </source>
</evidence>
<dbReference type="SUPFAM" id="SSF54814">
    <property type="entry name" value="Prokaryotic type KH domain (KH-domain type II)"/>
    <property type="match status" value="2"/>
</dbReference>
<comment type="subcellular location">
    <subcellularLocation>
        <location evidence="7">Cytoplasm</location>
    </subcellularLocation>
</comment>
<evidence type="ECO:0000259" key="10">
    <source>
        <dbReference type="Pfam" id="PF13184"/>
    </source>
</evidence>
<dbReference type="GO" id="GO:0006353">
    <property type="term" value="P:DNA-templated transcription termination"/>
    <property type="evidence" value="ECO:0007669"/>
    <property type="project" value="UniProtKB-UniRule"/>
</dbReference>
<dbReference type="InterPro" id="IPR009019">
    <property type="entry name" value="KH_sf_prok-type"/>
</dbReference>
<dbReference type="InterPro" id="IPR010213">
    <property type="entry name" value="TF_NusA"/>
</dbReference>
<keyword evidence="1 7" id="KW-0806">Transcription termination</keyword>
<dbReference type="EMBL" id="CP025257">
    <property type="protein sequence ID" value="AUF83503.1"/>
    <property type="molecule type" value="Genomic_DNA"/>
</dbReference>
<keyword evidence="5 7" id="KW-0805">Transcription regulation</keyword>
<keyword evidence="6 7" id="KW-0804">Transcription</keyword>
<evidence type="ECO:0000256" key="4">
    <source>
        <dbReference type="ARBA" id="ARBA00022884"/>
    </source>
</evidence>
<evidence type="ECO:0000256" key="7">
    <source>
        <dbReference type="HAMAP-Rule" id="MF_00945"/>
    </source>
</evidence>
<dbReference type="KEGG" id="msyr:CXP39_01685"/>
<keyword evidence="3 7" id="KW-0889">Transcription antitermination</keyword>
<dbReference type="SUPFAM" id="SSF50249">
    <property type="entry name" value="Nucleic acid-binding proteins"/>
    <property type="match status" value="1"/>
</dbReference>
<dbReference type="GO" id="GO:0031564">
    <property type="term" value="P:transcription antitermination"/>
    <property type="evidence" value="ECO:0007669"/>
    <property type="project" value="UniProtKB-UniRule"/>
</dbReference>
<dbReference type="RefSeq" id="WP_027048140.1">
    <property type="nucleotide sequence ID" value="NZ_CP025257.1"/>
</dbReference>
<feature type="domain" description="Transcription factor NusA first KH" evidence="10">
    <location>
        <begin position="204"/>
        <end position="281"/>
    </location>
</feature>
<dbReference type="PANTHER" id="PTHR22648:SF0">
    <property type="entry name" value="TRANSCRIPTION TERMINATION_ANTITERMINATION PROTEIN NUSA"/>
    <property type="match status" value="1"/>
</dbReference>
<dbReference type="Gene3D" id="3.30.300.20">
    <property type="match status" value="2"/>
</dbReference>
<dbReference type="CDD" id="cd22529">
    <property type="entry name" value="KH-II_NusA_rpt2"/>
    <property type="match status" value="1"/>
</dbReference>
<dbReference type="GO" id="GO:0003723">
    <property type="term" value="F:RNA binding"/>
    <property type="evidence" value="ECO:0007669"/>
    <property type="project" value="UniProtKB-UniRule"/>
</dbReference>
<dbReference type="Gene3D" id="2.40.50.140">
    <property type="entry name" value="Nucleic acid-binding proteins"/>
    <property type="match status" value="1"/>
</dbReference>
<evidence type="ECO:0000256" key="2">
    <source>
        <dbReference type="ARBA" id="ARBA00022490"/>
    </source>
</evidence>
<proteinExistence type="inferred from homology"/>
<dbReference type="Pfam" id="PF13184">
    <property type="entry name" value="KH_NusA_1st"/>
    <property type="match status" value="1"/>
</dbReference>
<dbReference type="PANTHER" id="PTHR22648">
    <property type="entry name" value="TRANSCRIPTION TERMINATION FACTOR NUSA"/>
    <property type="match status" value="1"/>
</dbReference>
<evidence type="ECO:0000256" key="3">
    <source>
        <dbReference type="ARBA" id="ARBA00022814"/>
    </source>
</evidence>
<organism evidence="12 13">
    <name type="scientific">Mesoplasma syrphidae</name>
    <dbReference type="NCBI Taxonomy" id="225999"/>
    <lineage>
        <taxon>Bacteria</taxon>
        <taxon>Bacillati</taxon>
        <taxon>Mycoplasmatota</taxon>
        <taxon>Mollicutes</taxon>
        <taxon>Entomoplasmatales</taxon>
        <taxon>Entomoplasmataceae</taxon>
        <taxon>Mesoplasma</taxon>
    </lineage>
</organism>
<dbReference type="OrthoDB" id="9807233at2"/>
<feature type="compositionally biased region" description="Acidic residues" evidence="8">
    <location>
        <begin position="463"/>
        <end position="475"/>
    </location>
</feature>
<dbReference type="FunFam" id="3.30.300.20:FF:000002">
    <property type="entry name" value="Transcription termination/antitermination protein NusA"/>
    <property type="match status" value="1"/>
</dbReference>
<feature type="region of interest" description="Disordered" evidence="8">
    <location>
        <begin position="463"/>
        <end position="482"/>
    </location>
</feature>
<dbReference type="CDD" id="cd02134">
    <property type="entry name" value="KH-II_NusA_rpt1"/>
    <property type="match status" value="1"/>
</dbReference>
<dbReference type="Pfam" id="PF08529">
    <property type="entry name" value="NusA_N"/>
    <property type="match status" value="1"/>
</dbReference>
<dbReference type="InterPro" id="IPR012340">
    <property type="entry name" value="NA-bd_OB-fold"/>
</dbReference>
<comment type="function">
    <text evidence="7">Participates in both transcription termination and antitermination.</text>
</comment>
<comment type="subunit">
    <text evidence="7">Monomer. Binds directly to the core enzyme of the DNA-dependent RNA polymerase and to nascent RNA.</text>
</comment>
<dbReference type="NCBIfam" id="TIGR01953">
    <property type="entry name" value="NusA"/>
    <property type="match status" value="1"/>
</dbReference>
<dbReference type="InterPro" id="IPR030842">
    <property type="entry name" value="TF_NusA_bacterial"/>
</dbReference>
<evidence type="ECO:0000256" key="1">
    <source>
        <dbReference type="ARBA" id="ARBA00022472"/>
    </source>
</evidence>
<dbReference type="InterPro" id="IPR013735">
    <property type="entry name" value="TF_NusA_N"/>
</dbReference>
<evidence type="ECO:0000256" key="8">
    <source>
        <dbReference type="SAM" id="MobiDB-lite"/>
    </source>
</evidence>
<dbReference type="InterPro" id="IPR015946">
    <property type="entry name" value="KH_dom-like_a/b"/>
</dbReference>
<gene>
    <name evidence="7 12" type="primary">nusA</name>
    <name evidence="12" type="ORF">CXP39_01685</name>
</gene>
<dbReference type="InterPro" id="IPR058582">
    <property type="entry name" value="KH_NusA_2nd"/>
</dbReference>
<dbReference type="GO" id="GO:0003700">
    <property type="term" value="F:DNA-binding transcription factor activity"/>
    <property type="evidence" value="ECO:0007669"/>
    <property type="project" value="InterPro"/>
</dbReference>
<dbReference type="AlphaFoldDB" id="A0A2K9BN86"/>
<keyword evidence="13" id="KW-1185">Reference proteome</keyword>
<evidence type="ECO:0000313" key="13">
    <source>
        <dbReference type="Proteomes" id="UP000233419"/>
    </source>
</evidence>
<protein>
    <recommendedName>
        <fullName evidence="7">Transcription termination/antitermination protein NusA</fullName>
    </recommendedName>
</protein>
<dbReference type="InterPro" id="IPR036555">
    <property type="entry name" value="NusA_N_sf"/>
</dbReference>
<name>A0A2K9BN86_9MOLU</name>
<dbReference type="Gene3D" id="3.30.1480.10">
    <property type="entry name" value="NusA, N-terminal domain"/>
    <property type="match status" value="1"/>
</dbReference>
<dbReference type="SUPFAM" id="SSF69705">
    <property type="entry name" value="Transcription factor NusA, N-terminal domain"/>
    <property type="match status" value="1"/>
</dbReference>
<keyword evidence="4 7" id="KW-0694">RNA-binding</keyword>
<dbReference type="GO" id="GO:0005829">
    <property type="term" value="C:cytosol"/>
    <property type="evidence" value="ECO:0007669"/>
    <property type="project" value="TreeGrafter"/>
</dbReference>
<evidence type="ECO:0000256" key="5">
    <source>
        <dbReference type="ARBA" id="ARBA00023015"/>
    </source>
</evidence>
<dbReference type="HAMAP" id="MF_00945_B">
    <property type="entry name" value="NusA_B"/>
    <property type="match status" value="1"/>
</dbReference>
<dbReference type="InterPro" id="IPR025249">
    <property type="entry name" value="TF_NusA_KH_1st"/>
</dbReference>
<evidence type="ECO:0000313" key="12">
    <source>
        <dbReference type="EMBL" id="AUF83503.1"/>
    </source>
</evidence>
<keyword evidence="2 7" id="KW-0963">Cytoplasm</keyword>
<sequence>MVNGAELLEAISLIAEEKGIDKNTIFEGIVEGFQKAFERFFDTDAIIQVEIEESTGAIKMFQELEVLNTVEDDWLEITPADAKKEFGQEFSEHDLIRRPIEFNEDFSRLAVFQVRQIVQQKIKGAERAKVYAKFIDKQGEIIKGKITGMNEQGTSYLVDIDGTVASLWNQKTINGEKFEVNEYVTLYIDEVAKDNKFSQVMVSRTAPNFLAKLLEQEVPEISEGIVEIKAVSREAGKRAKVAVYSHDEFVDPIGAVVGSHGARINNVSSELRGEKIDVVKWDSLVENFIMNAMAPVRVISVSVDEENGECDVIVPNEQLSLAIGKSGIAARLVANLLKIRVNIYSYANALEDKVEILWNGNISEAELSNPEFLANINKRREKTAGNPRVSKPRASQKPVFDVDALAALQDEIKLENEIEELEFATIPEPIKVQNEAVDEELAEDHNLDEIAAKLKEFENVIEETEETDFDEEEIADYDKYYD</sequence>
<evidence type="ECO:0000259" key="11">
    <source>
        <dbReference type="Pfam" id="PF26594"/>
    </source>
</evidence>
<accession>A0A2K9BN86</accession>
<reference evidence="12 13" key="1">
    <citation type="submission" date="2017-12" db="EMBL/GenBank/DDBJ databases">
        <title>Mesoplasma syrphidae YJS, Complete Genome.</title>
        <authorList>
            <person name="Knight T.F."/>
            <person name="Citino T."/>
            <person name="Rubinstein R."/>
            <person name="Neuschaefer Z."/>
        </authorList>
    </citation>
    <scope>NUCLEOTIDE SEQUENCE [LARGE SCALE GENOMIC DNA]</scope>
    <source>
        <strain evidence="12 13">YJS</strain>
    </source>
</reference>
<evidence type="ECO:0000256" key="6">
    <source>
        <dbReference type="ARBA" id="ARBA00023163"/>
    </source>
</evidence>
<feature type="domain" description="NusA-like second KH" evidence="11">
    <location>
        <begin position="286"/>
        <end position="348"/>
    </location>
</feature>
<dbReference type="Proteomes" id="UP000233419">
    <property type="component" value="Chromosome"/>
</dbReference>